<dbReference type="NCBIfam" id="TIGR00756">
    <property type="entry name" value="PPR"/>
    <property type="match status" value="1"/>
</dbReference>
<evidence type="ECO:0000313" key="7">
    <source>
        <dbReference type="EMBL" id="RPB15133.1"/>
    </source>
</evidence>
<dbReference type="STRING" id="1392247.A0A3N4KX35"/>
<feature type="region of interest" description="Disordered" evidence="6">
    <location>
        <begin position="36"/>
        <end position="80"/>
    </location>
</feature>
<dbReference type="Gene3D" id="1.25.40.10">
    <property type="entry name" value="Tetratricopeptide repeat domain"/>
    <property type="match status" value="2"/>
</dbReference>
<evidence type="ECO:0008006" key="9">
    <source>
        <dbReference type="Google" id="ProtNLM"/>
    </source>
</evidence>
<protein>
    <recommendedName>
        <fullName evidence="9">Pentatricopeptide repeat protein</fullName>
    </recommendedName>
</protein>
<dbReference type="EMBL" id="ML119114">
    <property type="protein sequence ID" value="RPB15133.1"/>
    <property type="molecule type" value="Genomic_DNA"/>
</dbReference>
<feature type="repeat" description="PPR" evidence="5">
    <location>
        <begin position="109"/>
        <end position="143"/>
    </location>
</feature>
<evidence type="ECO:0000256" key="3">
    <source>
        <dbReference type="ARBA" id="ARBA00044493"/>
    </source>
</evidence>
<dbReference type="Pfam" id="PF13041">
    <property type="entry name" value="PPR_2"/>
    <property type="match status" value="1"/>
</dbReference>
<dbReference type="OrthoDB" id="185373at2759"/>
<dbReference type="InterPro" id="IPR011990">
    <property type="entry name" value="TPR-like_helical_dom_sf"/>
</dbReference>
<dbReference type="PANTHER" id="PTHR47447">
    <property type="entry name" value="OS03G0856100 PROTEIN"/>
    <property type="match status" value="1"/>
</dbReference>
<reference evidence="7 8" key="1">
    <citation type="journal article" date="2018" name="Nat. Ecol. Evol.">
        <title>Pezizomycetes genomes reveal the molecular basis of ectomycorrhizal truffle lifestyle.</title>
        <authorList>
            <person name="Murat C."/>
            <person name="Payen T."/>
            <person name="Noel B."/>
            <person name="Kuo A."/>
            <person name="Morin E."/>
            <person name="Chen J."/>
            <person name="Kohler A."/>
            <person name="Krizsan K."/>
            <person name="Balestrini R."/>
            <person name="Da Silva C."/>
            <person name="Montanini B."/>
            <person name="Hainaut M."/>
            <person name="Levati E."/>
            <person name="Barry K.W."/>
            <person name="Belfiori B."/>
            <person name="Cichocki N."/>
            <person name="Clum A."/>
            <person name="Dockter R.B."/>
            <person name="Fauchery L."/>
            <person name="Guy J."/>
            <person name="Iotti M."/>
            <person name="Le Tacon F."/>
            <person name="Lindquist E.A."/>
            <person name="Lipzen A."/>
            <person name="Malagnac F."/>
            <person name="Mello A."/>
            <person name="Molinier V."/>
            <person name="Miyauchi S."/>
            <person name="Poulain J."/>
            <person name="Riccioni C."/>
            <person name="Rubini A."/>
            <person name="Sitrit Y."/>
            <person name="Splivallo R."/>
            <person name="Traeger S."/>
            <person name="Wang M."/>
            <person name="Zifcakova L."/>
            <person name="Wipf D."/>
            <person name="Zambonelli A."/>
            <person name="Paolocci F."/>
            <person name="Nowrousian M."/>
            <person name="Ottonello S."/>
            <person name="Baldrian P."/>
            <person name="Spatafora J.W."/>
            <person name="Henrissat B."/>
            <person name="Nagy L.G."/>
            <person name="Aury J.M."/>
            <person name="Wincker P."/>
            <person name="Grigoriev I.V."/>
            <person name="Bonfante P."/>
            <person name="Martin F.M."/>
        </authorList>
    </citation>
    <scope>NUCLEOTIDE SEQUENCE [LARGE SCALE GENOMIC DNA]</scope>
    <source>
        <strain evidence="7 8">CCBAS932</strain>
    </source>
</reference>
<gene>
    <name evidence="7" type="ORF">P167DRAFT_563144</name>
</gene>
<evidence type="ECO:0000256" key="2">
    <source>
        <dbReference type="ARBA" id="ARBA00022737"/>
    </source>
</evidence>
<dbReference type="InParanoid" id="A0A3N4KX35"/>
<dbReference type="PANTHER" id="PTHR47447:SF24">
    <property type="entry name" value="PENTATRICOPEPTIDE REPEAT-CONTAINING PROTEIN"/>
    <property type="match status" value="1"/>
</dbReference>
<dbReference type="Proteomes" id="UP000277580">
    <property type="component" value="Unassembled WGS sequence"/>
</dbReference>
<comment type="subunit">
    <text evidence="4">Binds to mitochondrial small subunit 15S rRNA.</text>
</comment>
<keyword evidence="2" id="KW-0677">Repeat</keyword>
<dbReference type="PROSITE" id="PS51375">
    <property type="entry name" value="PPR"/>
    <property type="match status" value="1"/>
</dbReference>
<evidence type="ECO:0000256" key="4">
    <source>
        <dbReference type="ARBA" id="ARBA00044511"/>
    </source>
</evidence>
<keyword evidence="8" id="KW-1185">Reference proteome</keyword>
<comment type="similarity">
    <text evidence="1">Belongs to the CCM1 family.</text>
</comment>
<name>A0A3N4KX35_9PEZI</name>
<sequence>MLFCQLCRHSHIRSLLSVHTPLRRSYAIAAYSRPSSDAFRASPPTQRPPPRAKDLGASSFSNKNRSSTQQRVNMKDPLKVSDLVRRRLETKDENSAVSLAREASRTMNTVVSWNVIIQYYLRNGRIKRAFQAYNEMKKRKILPDSHTFTLILNGLSENTQFGQTLSRALQVYNSLSNPKSPIKPNVFHTNAILRVCSRAEDIDSMWAIVGGLPAKGPNAPNTQTYTILLNGIQSTKAAATDVEDGRRVWAGVLSKWIKGQLWIDEALACAMGRVLLRSEREADWKEVFTLCEQVYGIESLVPKDPIKPHTKDTIFSGQTSQKFPLIFVGRGSPPTEPKVPAPFDPNTETTFSPIAKPYPTSTRPLPSNQTLSLILEACTKLGDPITAYKYWSILTAAPYNVKPDLVNYHDYLRILRRERLGPEALKLVKSMDVTPTAKTFYIALSSCKRHGRSAAFSSAQALLDLMIKKWQIPVDVKVWNMFLQVSIKTGDPANVKQALRRVDDEVDLELELVRRRKSPMLVERCLEMARTLIGVMDVLMNSDGKLAKETTWGHGERASFEKRRKELSALVTRFGAGAKRRAYKIEMEGEDYA</sequence>
<comment type="function">
    <text evidence="3">Regulates mitochondrial small subunit maturation by controlling 15S rRNA 5'-end processing. Localizes to the 5' precursor of the 15S rRNA in a position that is subsequently occupied by mS47 in the mature yeast mtSSU. Uses structure and sequence-specific RNA recognition, binding to a single-stranded region of the precursor and specifically recognizing bases -6 to -1. The exchange of Ccm1 for mS47 is coupled to the irreversible removal of precursor rRNA that is accompanied by conformational changes of the mitoribosomal proteins uS5m and mS26. These conformational changes signal completion of 5'-end rRNA processing through protection of the mature 5'-end of the 15S rRNA and stabilization of mS47. The removal of the 5' precursor together with the dissociation of Ccm1 may be catalyzed by the 5'-3' exoribonuclease Pet127. Involved in the specific removal of group I introns in mitochondrial encoded transcripts.</text>
</comment>
<evidence type="ECO:0000256" key="6">
    <source>
        <dbReference type="SAM" id="MobiDB-lite"/>
    </source>
</evidence>
<organism evidence="7 8">
    <name type="scientific">Morchella conica CCBAS932</name>
    <dbReference type="NCBI Taxonomy" id="1392247"/>
    <lineage>
        <taxon>Eukaryota</taxon>
        <taxon>Fungi</taxon>
        <taxon>Dikarya</taxon>
        <taxon>Ascomycota</taxon>
        <taxon>Pezizomycotina</taxon>
        <taxon>Pezizomycetes</taxon>
        <taxon>Pezizales</taxon>
        <taxon>Morchellaceae</taxon>
        <taxon>Morchella</taxon>
    </lineage>
</organism>
<dbReference type="InterPro" id="IPR002885">
    <property type="entry name" value="PPR_rpt"/>
</dbReference>
<feature type="compositionally biased region" description="Polar residues" evidence="6">
    <location>
        <begin position="58"/>
        <end position="72"/>
    </location>
</feature>
<evidence type="ECO:0000256" key="1">
    <source>
        <dbReference type="ARBA" id="ARBA00006192"/>
    </source>
</evidence>
<proteinExistence type="inferred from homology"/>
<evidence type="ECO:0000256" key="5">
    <source>
        <dbReference type="PROSITE-ProRule" id="PRU00708"/>
    </source>
</evidence>
<dbReference type="AlphaFoldDB" id="A0A3N4KX35"/>
<evidence type="ECO:0000313" key="8">
    <source>
        <dbReference type="Proteomes" id="UP000277580"/>
    </source>
</evidence>
<accession>A0A3N4KX35</accession>